<organism evidence="3 4">
    <name type="scientific">Fusarium albosuccineum</name>
    <dbReference type="NCBI Taxonomy" id="1237068"/>
    <lineage>
        <taxon>Eukaryota</taxon>
        <taxon>Fungi</taxon>
        <taxon>Dikarya</taxon>
        <taxon>Ascomycota</taxon>
        <taxon>Pezizomycotina</taxon>
        <taxon>Sordariomycetes</taxon>
        <taxon>Hypocreomycetidae</taxon>
        <taxon>Hypocreales</taxon>
        <taxon>Nectriaceae</taxon>
        <taxon>Fusarium</taxon>
        <taxon>Fusarium decemcellulare species complex</taxon>
    </lineage>
</organism>
<reference evidence="3 4" key="1">
    <citation type="submission" date="2020-01" db="EMBL/GenBank/DDBJ databases">
        <title>Identification and distribution of gene clusters putatively required for synthesis of sphingolipid metabolism inhibitors in phylogenetically diverse species of the filamentous fungus Fusarium.</title>
        <authorList>
            <person name="Kim H.-S."/>
            <person name="Busman M."/>
            <person name="Brown D.W."/>
            <person name="Divon H."/>
            <person name="Uhlig S."/>
            <person name="Proctor R.H."/>
        </authorList>
    </citation>
    <scope>NUCLEOTIDE SEQUENCE [LARGE SCALE GENOMIC DNA]</scope>
    <source>
        <strain evidence="3 4">NRRL 20459</strain>
    </source>
</reference>
<name>A0A8H4LI71_9HYPO</name>
<keyword evidence="2" id="KW-0472">Membrane</keyword>
<protein>
    <submittedName>
        <fullName evidence="3">Uncharacterized protein</fullName>
    </submittedName>
</protein>
<accession>A0A8H4LI71</accession>
<feature type="region of interest" description="Disordered" evidence="1">
    <location>
        <begin position="142"/>
        <end position="168"/>
    </location>
</feature>
<evidence type="ECO:0000256" key="2">
    <source>
        <dbReference type="SAM" id="Phobius"/>
    </source>
</evidence>
<evidence type="ECO:0000313" key="3">
    <source>
        <dbReference type="EMBL" id="KAF4468608.1"/>
    </source>
</evidence>
<dbReference type="Proteomes" id="UP000554235">
    <property type="component" value="Unassembled WGS sequence"/>
</dbReference>
<proteinExistence type="predicted"/>
<feature type="region of interest" description="Disordered" evidence="1">
    <location>
        <begin position="281"/>
        <end position="307"/>
    </location>
</feature>
<keyword evidence="4" id="KW-1185">Reference proteome</keyword>
<keyword evidence="2" id="KW-1133">Transmembrane helix</keyword>
<sequence length="327" mass="35454">MKTPREWRLPGHPSVMISRGSSEPGRTVPFEFLLPLPGFHAKGNYPPCLQVILPETSPHAPPSLALSPTLIAPFGEGNHPISTICGTPGALIGHPHRRLRPQAPAPQASSHLTCIIYLTSLTHLHVFTLFLRRVTRLVRPAVPAQPAPRSTSVRASDKKPSPPAARREAHDLGGMSVLCISFTSRWLRLLLRAICSALLCAMCPANYLPIFPLGDAAQAKWPRLRHHCHRILVSLLAIIIVIAAPFEASALAHPIATARRRFAVFAPTRVTESVSALCPPPVHTSSAASSLRPRVSSETRPEDASAWPSHCYHDVSHASFTGRGLLV</sequence>
<gene>
    <name evidence="3" type="ORF">FALBO_4486</name>
</gene>
<feature type="transmembrane region" description="Helical" evidence="2">
    <location>
        <begin position="231"/>
        <end position="252"/>
    </location>
</feature>
<feature type="compositionally biased region" description="Basic and acidic residues" evidence="1">
    <location>
        <begin position="155"/>
        <end position="168"/>
    </location>
</feature>
<comment type="caution">
    <text evidence="3">The sequence shown here is derived from an EMBL/GenBank/DDBJ whole genome shotgun (WGS) entry which is preliminary data.</text>
</comment>
<dbReference type="EMBL" id="JAADYS010000591">
    <property type="protein sequence ID" value="KAF4468608.1"/>
    <property type="molecule type" value="Genomic_DNA"/>
</dbReference>
<dbReference type="AlphaFoldDB" id="A0A8H4LI71"/>
<feature type="transmembrane region" description="Helical" evidence="2">
    <location>
        <begin position="189"/>
        <end position="211"/>
    </location>
</feature>
<evidence type="ECO:0000313" key="4">
    <source>
        <dbReference type="Proteomes" id="UP000554235"/>
    </source>
</evidence>
<keyword evidence="2" id="KW-0812">Transmembrane</keyword>
<evidence type="ECO:0000256" key="1">
    <source>
        <dbReference type="SAM" id="MobiDB-lite"/>
    </source>
</evidence>